<organism evidence="8 9">
    <name type="scientific">Adineta ricciae</name>
    <name type="common">Rotifer</name>
    <dbReference type="NCBI Taxonomy" id="249248"/>
    <lineage>
        <taxon>Eukaryota</taxon>
        <taxon>Metazoa</taxon>
        <taxon>Spiralia</taxon>
        <taxon>Gnathifera</taxon>
        <taxon>Rotifera</taxon>
        <taxon>Eurotatoria</taxon>
        <taxon>Bdelloidea</taxon>
        <taxon>Adinetida</taxon>
        <taxon>Adinetidae</taxon>
        <taxon>Adineta</taxon>
    </lineage>
</organism>
<proteinExistence type="predicted"/>
<comment type="caution">
    <text evidence="6">Lacks conserved residue(s) required for the propagation of feature annotation.</text>
</comment>
<evidence type="ECO:0000313" key="9">
    <source>
        <dbReference type="Proteomes" id="UP000663828"/>
    </source>
</evidence>
<evidence type="ECO:0000256" key="2">
    <source>
        <dbReference type="ARBA" id="ARBA00022723"/>
    </source>
</evidence>
<sequence length="535" mass="60699">MIGYYSIYVAIIALVLQISGFPTGNKTYSKLKRPIGNPQLIEGDMLFHPALQSVPRGVAVRDTGVIWTNGIIPYQIDPNYTPERQALIVNTMRKMERLVAINNVVCIQFRPKQSSDRYFIEIVDGLGCSSYVGQSIHEMSSHIVTLNSSSCFMEGMIIHELLHTLGRILLLNNMIITRALLGFYHEQSRPDRDNYIRVLYGNILTDEQRNFEKYDNKFLNTFNTSYDYSSIMHYGRYVFSSNDLPTIEPLQANVIIGQRNNMSSTDILEVRLLYNCSAIGVTLPEINITTARPGTTLPSPVVSSYSNALTRHSLMYNRDDVMNKYYYDAVNINVPVTGTYHFKCISNIDTFGYLYMNEFDPEYISNNLINKNDDDGKNAQFLISHTLYSSVTYILISTTSNPYTTGSFAIEAVGPAAVNFNTIRISSSYNRLVYSWLFTTTELVEGDMLFHSSSHLNSRGVAQRGVIWTNGIIPYQIDPNYTPEQQAFIVNTIRKMERLVAINNVVCIQFRPKQSSDRYFIEIVDGLGCSSYVSD</sequence>
<dbReference type="InterPro" id="IPR006026">
    <property type="entry name" value="Peptidase_Metallo"/>
</dbReference>
<dbReference type="EMBL" id="CAJNOR010002698">
    <property type="protein sequence ID" value="CAF1329459.1"/>
    <property type="molecule type" value="Genomic_DNA"/>
</dbReference>
<keyword evidence="9" id="KW-1185">Reference proteome</keyword>
<evidence type="ECO:0000256" key="6">
    <source>
        <dbReference type="PROSITE-ProRule" id="PRU01211"/>
    </source>
</evidence>
<keyword evidence="4" id="KW-0862">Zinc</keyword>
<feature type="domain" description="Peptidase M12A" evidence="7">
    <location>
        <begin position="459"/>
        <end position="535"/>
    </location>
</feature>
<dbReference type="InterPro" id="IPR024079">
    <property type="entry name" value="MetalloPept_cat_dom_sf"/>
</dbReference>
<evidence type="ECO:0000256" key="4">
    <source>
        <dbReference type="ARBA" id="ARBA00022833"/>
    </source>
</evidence>
<evidence type="ECO:0000256" key="1">
    <source>
        <dbReference type="ARBA" id="ARBA00022670"/>
    </source>
</evidence>
<dbReference type="GO" id="GO:0004222">
    <property type="term" value="F:metalloendopeptidase activity"/>
    <property type="evidence" value="ECO:0007669"/>
    <property type="project" value="InterPro"/>
</dbReference>
<dbReference type="InterPro" id="IPR034035">
    <property type="entry name" value="Astacin-like_dom"/>
</dbReference>
<dbReference type="PROSITE" id="PS51864">
    <property type="entry name" value="ASTACIN"/>
    <property type="match status" value="2"/>
</dbReference>
<dbReference type="Proteomes" id="UP000663828">
    <property type="component" value="Unassembled WGS sequence"/>
</dbReference>
<evidence type="ECO:0000256" key="5">
    <source>
        <dbReference type="ARBA" id="ARBA00023049"/>
    </source>
</evidence>
<dbReference type="SUPFAM" id="SSF55486">
    <property type="entry name" value="Metalloproteases ('zincins'), catalytic domain"/>
    <property type="match status" value="2"/>
</dbReference>
<evidence type="ECO:0000256" key="3">
    <source>
        <dbReference type="ARBA" id="ARBA00022801"/>
    </source>
</evidence>
<dbReference type="GO" id="GO:0008270">
    <property type="term" value="F:zinc ion binding"/>
    <property type="evidence" value="ECO:0007669"/>
    <property type="project" value="InterPro"/>
</dbReference>
<dbReference type="PANTHER" id="PTHR10127">
    <property type="entry name" value="DISCOIDIN, CUB, EGF, LAMININ , AND ZINC METALLOPROTEASE DOMAIN CONTAINING"/>
    <property type="match status" value="1"/>
</dbReference>
<feature type="non-terminal residue" evidence="8">
    <location>
        <position position="535"/>
    </location>
</feature>
<dbReference type="Gene3D" id="3.40.390.10">
    <property type="entry name" value="Collagenase (Catalytic Domain)"/>
    <property type="match status" value="3"/>
</dbReference>
<keyword evidence="2" id="KW-0479">Metal-binding</keyword>
<evidence type="ECO:0000259" key="7">
    <source>
        <dbReference type="PROSITE" id="PS51864"/>
    </source>
</evidence>
<comment type="caution">
    <text evidence="8">The sequence shown here is derived from an EMBL/GenBank/DDBJ whole genome shotgun (WGS) entry which is preliminary data.</text>
</comment>
<name>A0A815FQ22_ADIRI</name>
<dbReference type="PANTHER" id="PTHR10127:SF780">
    <property type="entry name" value="METALLOENDOPEPTIDASE"/>
    <property type="match status" value="1"/>
</dbReference>
<dbReference type="GO" id="GO:0006508">
    <property type="term" value="P:proteolysis"/>
    <property type="evidence" value="ECO:0007669"/>
    <property type="project" value="InterPro"/>
</dbReference>
<keyword evidence="5" id="KW-0482">Metalloprotease</keyword>
<feature type="domain" description="Peptidase M12A" evidence="7">
    <location>
        <begin position="58"/>
        <end position="277"/>
    </location>
</feature>
<dbReference type="InterPro" id="IPR001506">
    <property type="entry name" value="Peptidase_M12A"/>
</dbReference>
<accession>A0A815FQ22</accession>
<reference evidence="8" key="1">
    <citation type="submission" date="2021-02" db="EMBL/GenBank/DDBJ databases">
        <authorList>
            <person name="Nowell W R."/>
        </authorList>
    </citation>
    <scope>NUCLEOTIDE SEQUENCE</scope>
</reference>
<dbReference type="Pfam" id="PF01400">
    <property type="entry name" value="Astacin"/>
    <property type="match status" value="3"/>
</dbReference>
<dbReference type="AlphaFoldDB" id="A0A815FQ22"/>
<dbReference type="CDD" id="cd04280">
    <property type="entry name" value="ZnMc_astacin_like"/>
    <property type="match status" value="1"/>
</dbReference>
<evidence type="ECO:0000313" key="8">
    <source>
        <dbReference type="EMBL" id="CAF1329459.1"/>
    </source>
</evidence>
<protein>
    <recommendedName>
        <fullName evidence="7">Peptidase M12A domain-containing protein</fullName>
    </recommendedName>
</protein>
<dbReference type="SMART" id="SM00235">
    <property type="entry name" value="ZnMc"/>
    <property type="match status" value="1"/>
</dbReference>
<gene>
    <name evidence="8" type="ORF">XAT740_LOCUS30353</name>
</gene>
<keyword evidence="3" id="KW-0378">Hydrolase</keyword>
<keyword evidence="1" id="KW-0645">Protease</keyword>